<dbReference type="GO" id="GO:0043165">
    <property type="term" value="P:Gram-negative-bacterium-type cell outer membrane assembly"/>
    <property type="evidence" value="ECO:0007669"/>
    <property type="project" value="InterPro"/>
</dbReference>
<proteinExistence type="predicted"/>
<sequence length="111" mass="12256">MLTEKLTQKFIDDNNLQISEKSSADAVLECVVVSLSDVPAIVSAGENVASRRLTITVQVTFKDLIQRRTVFEKQFSNYGDYSGGITDRNLGIEDAINKISDDILLDTVSGW</sequence>
<dbReference type="Proteomes" id="UP000178951">
    <property type="component" value="Unassembled WGS sequence"/>
</dbReference>
<dbReference type="AlphaFoldDB" id="A0A1F4TQA4"/>
<accession>A0A1F4TQA4</accession>
<dbReference type="Pfam" id="PF04390">
    <property type="entry name" value="LptE"/>
    <property type="match status" value="1"/>
</dbReference>
<evidence type="ECO:0000313" key="1">
    <source>
        <dbReference type="EMBL" id="OGC34891.1"/>
    </source>
</evidence>
<protein>
    <submittedName>
        <fullName evidence="1">Uncharacterized protein</fullName>
    </submittedName>
</protein>
<reference evidence="1 2" key="1">
    <citation type="journal article" date="2016" name="Nat. Commun.">
        <title>Thousands of microbial genomes shed light on interconnected biogeochemical processes in an aquifer system.</title>
        <authorList>
            <person name="Anantharaman K."/>
            <person name="Brown C.T."/>
            <person name="Hug L.A."/>
            <person name="Sharon I."/>
            <person name="Castelle C.J."/>
            <person name="Probst A.J."/>
            <person name="Thomas B.C."/>
            <person name="Singh A."/>
            <person name="Wilkins M.J."/>
            <person name="Karaoz U."/>
            <person name="Brodie E.L."/>
            <person name="Williams K.H."/>
            <person name="Hubbard S.S."/>
            <person name="Banfield J.F."/>
        </authorList>
    </citation>
    <scope>NUCLEOTIDE SEQUENCE [LARGE SCALE GENOMIC DNA]</scope>
</reference>
<comment type="caution">
    <text evidence="1">The sequence shown here is derived from an EMBL/GenBank/DDBJ whole genome shotgun (WGS) entry which is preliminary data.</text>
</comment>
<dbReference type="STRING" id="1802583.A2311_00280"/>
<organism evidence="1 2">
    <name type="scientific">candidate division WOR-1 bacterium RIFOXYB2_FULL_48_7</name>
    <dbReference type="NCBI Taxonomy" id="1802583"/>
    <lineage>
        <taxon>Bacteria</taxon>
        <taxon>Bacillati</taxon>
        <taxon>Saganbacteria</taxon>
    </lineage>
</organism>
<evidence type="ECO:0000313" key="2">
    <source>
        <dbReference type="Proteomes" id="UP000178951"/>
    </source>
</evidence>
<dbReference type="EMBL" id="MEUF01000038">
    <property type="protein sequence ID" value="OGC34891.1"/>
    <property type="molecule type" value="Genomic_DNA"/>
</dbReference>
<gene>
    <name evidence="1" type="ORF">A2311_00280</name>
</gene>
<dbReference type="InterPro" id="IPR007485">
    <property type="entry name" value="LPS_assembly_LptE"/>
</dbReference>
<name>A0A1F4TQA4_UNCSA</name>
<dbReference type="GO" id="GO:0019867">
    <property type="term" value="C:outer membrane"/>
    <property type="evidence" value="ECO:0007669"/>
    <property type="project" value="InterPro"/>
</dbReference>